<dbReference type="GO" id="GO:0005524">
    <property type="term" value="F:ATP binding"/>
    <property type="evidence" value="ECO:0007669"/>
    <property type="project" value="UniProtKB-KW"/>
</dbReference>
<dbReference type="AlphaFoldDB" id="A0A645AN47"/>
<evidence type="ECO:0000313" key="7">
    <source>
        <dbReference type="EMBL" id="MPM52283.1"/>
    </source>
</evidence>
<dbReference type="PROSITE" id="PS50901">
    <property type="entry name" value="FTSK"/>
    <property type="match status" value="1"/>
</dbReference>
<dbReference type="EMBL" id="VSSQ01013790">
    <property type="protein sequence ID" value="MPM52283.1"/>
    <property type="molecule type" value="Genomic_DNA"/>
</dbReference>
<evidence type="ECO:0000256" key="2">
    <source>
        <dbReference type="ARBA" id="ARBA00022741"/>
    </source>
</evidence>
<dbReference type="InterPro" id="IPR002543">
    <property type="entry name" value="FtsK_dom"/>
</dbReference>
<comment type="similarity">
    <text evidence="1">Belongs to the FtsK/SpoIIIE/SftA family.</text>
</comment>
<evidence type="ECO:0000256" key="5">
    <source>
        <dbReference type="SAM" id="MobiDB-lite"/>
    </source>
</evidence>
<evidence type="ECO:0000256" key="4">
    <source>
        <dbReference type="ARBA" id="ARBA00023125"/>
    </source>
</evidence>
<proteinExistence type="inferred from homology"/>
<dbReference type="PANTHER" id="PTHR22683:SF41">
    <property type="entry name" value="DNA TRANSLOCASE FTSK"/>
    <property type="match status" value="1"/>
</dbReference>
<organism evidence="7">
    <name type="scientific">bioreactor metagenome</name>
    <dbReference type="NCBI Taxonomy" id="1076179"/>
    <lineage>
        <taxon>unclassified sequences</taxon>
        <taxon>metagenomes</taxon>
        <taxon>ecological metagenomes</taxon>
    </lineage>
</organism>
<keyword evidence="4" id="KW-0238">DNA-binding</keyword>
<reference evidence="7" key="1">
    <citation type="submission" date="2019-08" db="EMBL/GenBank/DDBJ databases">
        <authorList>
            <person name="Kucharzyk K."/>
            <person name="Murdoch R.W."/>
            <person name="Higgins S."/>
            <person name="Loffler F."/>
        </authorList>
    </citation>
    <scope>NUCLEOTIDE SEQUENCE</scope>
</reference>
<sequence>MKDELAHNTFNHSDKRESEGDIEQPITEHEHFEDYDPTRDLPNYHSPSTDLLENFDALFSTNKVIETKKIIANILRANHIAIQSIEVTVGYTNTLYEIIPQKGFRINQIKRLDADLSFHLSTVNLSIEPIFDRGTIGIIVSNKEQTILPIKSMINSNDFVNTIYELPLIIGQTVAHENIIVDLTEKSHILISGATGQGKSVLLNVLITSLLYKKHPAEIKFVLIDPDRIELSLYSVLVKHFLSDITGPND</sequence>
<protein>
    <recommendedName>
        <fullName evidence="6">FtsK domain-containing protein</fullName>
    </recommendedName>
</protein>
<comment type="caution">
    <text evidence="7">The sequence shown here is derived from an EMBL/GenBank/DDBJ whole genome shotgun (WGS) entry which is preliminary data.</text>
</comment>
<evidence type="ECO:0000259" key="6">
    <source>
        <dbReference type="PROSITE" id="PS50901"/>
    </source>
</evidence>
<dbReference type="Gene3D" id="3.40.50.300">
    <property type="entry name" value="P-loop containing nucleotide triphosphate hydrolases"/>
    <property type="match status" value="1"/>
</dbReference>
<keyword evidence="3" id="KW-0067">ATP-binding</keyword>
<dbReference type="InterPro" id="IPR050206">
    <property type="entry name" value="FtsK/SpoIIIE/SftA"/>
</dbReference>
<feature type="compositionally biased region" description="Basic and acidic residues" evidence="5">
    <location>
        <begin position="1"/>
        <end position="19"/>
    </location>
</feature>
<evidence type="ECO:0000256" key="3">
    <source>
        <dbReference type="ARBA" id="ARBA00022840"/>
    </source>
</evidence>
<dbReference type="Pfam" id="PF17854">
    <property type="entry name" value="FtsK_alpha"/>
    <property type="match status" value="1"/>
</dbReference>
<feature type="region of interest" description="Disordered" evidence="5">
    <location>
        <begin position="1"/>
        <end position="24"/>
    </location>
</feature>
<name>A0A645AN47_9ZZZZ</name>
<gene>
    <name evidence="7" type="ORF">SDC9_99042</name>
</gene>
<dbReference type="PANTHER" id="PTHR22683">
    <property type="entry name" value="SPORULATION PROTEIN RELATED"/>
    <property type="match status" value="1"/>
</dbReference>
<accession>A0A645AN47</accession>
<feature type="domain" description="FtsK" evidence="6">
    <location>
        <begin position="176"/>
        <end position="250"/>
    </location>
</feature>
<evidence type="ECO:0000256" key="1">
    <source>
        <dbReference type="ARBA" id="ARBA00006474"/>
    </source>
</evidence>
<dbReference type="InterPro" id="IPR027417">
    <property type="entry name" value="P-loop_NTPase"/>
</dbReference>
<dbReference type="GO" id="GO:0003677">
    <property type="term" value="F:DNA binding"/>
    <property type="evidence" value="ECO:0007669"/>
    <property type="project" value="UniProtKB-KW"/>
</dbReference>
<dbReference type="InterPro" id="IPR041027">
    <property type="entry name" value="FtsK_alpha"/>
</dbReference>
<dbReference type="Gene3D" id="3.30.980.40">
    <property type="match status" value="1"/>
</dbReference>
<dbReference type="Pfam" id="PF01580">
    <property type="entry name" value="FtsK_SpoIIIE"/>
    <property type="match status" value="1"/>
</dbReference>
<keyword evidence="2" id="KW-0547">Nucleotide-binding</keyword>
<dbReference type="SUPFAM" id="SSF52540">
    <property type="entry name" value="P-loop containing nucleoside triphosphate hydrolases"/>
    <property type="match status" value="1"/>
</dbReference>